<dbReference type="Pfam" id="PF01292">
    <property type="entry name" value="Ni_hydr_CYTB"/>
    <property type="match status" value="1"/>
</dbReference>
<evidence type="ECO:0000256" key="4">
    <source>
        <dbReference type="ARBA" id="ARBA00022475"/>
    </source>
</evidence>
<keyword evidence="10" id="KW-0408">Iron</keyword>
<feature type="transmembrane region" description="Helical" evidence="13">
    <location>
        <begin position="146"/>
        <end position="163"/>
    </location>
</feature>
<dbReference type="Gene3D" id="1.20.950.20">
    <property type="entry name" value="Transmembrane di-heme cytochromes, Chain C"/>
    <property type="match status" value="1"/>
</dbReference>
<dbReference type="RefSeq" id="WP_110017197.1">
    <property type="nucleotide sequence ID" value="NZ_QGTJ01000002.1"/>
</dbReference>
<keyword evidence="6 13" id="KW-0812">Transmembrane</keyword>
<dbReference type="InterPro" id="IPR016174">
    <property type="entry name" value="Di-haem_cyt_TM"/>
</dbReference>
<evidence type="ECO:0000256" key="7">
    <source>
        <dbReference type="ARBA" id="ARBA00022723"/>
    </source>
</evidence>
<dbReference type="GO" id="GO:0022904">
    <property type="term" value="P:respiratory electron transport chain"/>
    <property type="evidence" value="ECO:0007669"/>
    <property type="project" value="InterPro"/>
</dbReference>
<dbReference type="GO" id="GO:0046872">
    <property type="term" value="F:metal ion binding"/>
    <property type="evidence" value="ECO:0007669"/>
    <property type="project" value="UniProtKB-KW"/>
</dbReference>
<dbReference type="PANTHER" id="PTHR30529:SF1">
    <property type="entry name" value="CYTOCHROME B561 HOMOLOG 2"/>
    <property type="match status" value="1"/>
</dbReference>
<evidence type="ECO:0000256" key="8">
    <source>
        <dbReference type="ARBA" id="ARBA00022982"/>
    </source>
</evidence>
<feature type="transmembrane region" description="Helical" evidence="13">
    <location>
        <begin position="54"/>
        <end position="74"/>
    </location>
</feature>
<keyword evidence="4" id="KW-1003">Cell membrane</keyword>
<comment type="similarity">
    <text evidence="12">Belongs to the cytochrome b561 family.</text>
</comment>
<sequence length="184" mass="20158">MWRNSTSAYGLLARALHWTIALLILGLIPLGWYITTLDYYDPAYRTLPNLHRGLGVLVLLLAVTRIGWAIANRAPPLAVSLKPWERLGALLGHRLLYLATLAIPLTGYLTTTSKGNPANLFGWFSLPALVSGGEFYQETVAALHELAAWGTLALVIVHAAAALKHQFLDHDGTLARMTGRLPRD</sequence>
<dbReference type="InterPro" id="IPR052168">
    <property type="entry name" value="Cytochrome_b561_oxidase"/>
</dbReference>
<dbReference type="GO" id="GO:0020037">
    <property type="term" value="F:heme binding"/>
    <property type="evidence" value="ECO:0007669"/>
    <property type="project" value="TreeGrafter"/>
</dbReference>
<evidence type="ECO:0000256" key="1">
    <source>
        <dbReference type="ARBA" id="ARBA00001970"/>
    </source>
</evidence>
<dbReference type="OrthoDB" id="9793784at2"/>
<proteinExistence type="inferred from homology"/>
<dbReference type="InterPro" id="IPR011577">
    <property type="entry name" value="Cyt_b561_bac/Ni-Hgenase"/>
</dbReference>
<feature type="domain" description="Cytochrome b561 bacterial/Ni-hydrogenase" evidence="14">
    <location>
        <begin position="9"/>
        <end position="179"/>
    </location>
</feature>
<dbReference type="GO" id="GO:0005886">
    <property type="term" value="C:plasma membrane"/>
    <property type="evidence" value="ECO:0007669"/>
    <property type="project" value="UniProtKB-SubCell"/>
</dbReference>
<comment type="cofactor">
    <cofactor evidence="1">
        <name>heme b</name>
        <dbReference type="ChEBI" id="CHEBI:60344"/>
    </cofactor>
</comment>
<keyword evidence="5" id="KW-0349">Heme</keyword>
<evidence type="ECO:0000313" key="16">
    <source>
        <dbReference type="Proteomes" id="UP000246569"/>
    </source>
</evidence>
<evidence type="ECO:0000256" key="11">
    <source>
        <dbReference type="ARBA" id="ARBA00023136"/>
    </source>
</evidence>
<evidence type="ECO:0000313" key="15">
    <source>
        <dbReference type="EMBL" id="PWV64541.1"/>
    </source>
</evidence>
<gene>
    <name evidence="15" type="ORF">C7443_102190</name>
</gene>
<keyword evidence="8" id="KW-0249">Electron transport</keyword>
<evidence type="ECO:0000259" key="14">
    <source>
        <dbReference type="Pfam" id="PF01292"/>
    </source>
</evidence>
<comment type="subcellular location">
    <subcellularLocation>
        <location evidence="2">Cell membrane</location>
        <topology evidence="2">Multi-pass membrane protein</topology>
    </subcellularLocation>
</comment>
<dbReference type="EMBL" id="QGTJ01000002">
    <property type="protein sequence ID" value="PWV64541.1"/>
    <property type="molecule type" value="Genomic_DNA"/>
</dbReference>
<keyword evidence="16" id="KW-1185">Reference proteome</keyword>
<evidence type="ECO:0000256" key="12">
    <source>
        <dbReference type="ARBA" id="ARBA00037975"/>
    </source>
</evidence>
<evidence type="ECO:0000256" key="3">
    <source>
        <dbReference type="ARBA" id="ARBA00022448"/>
    </source>
</evidence>
<feature type="transmembrane region" description="Helical" evidence="13">
    <location>
        <begin position="12"/>
        <end position="34"/>
    </location>
</feature>
<organism evidence="15 16">
    <name type="scientific">Plasticicumulans acidivorans</name>
    <dbReference type="NCBI Taxonomy" id="886464"/>
    <lineage>
        <taxon>Bacteria</taxon>
        <taxon>Pseudomonadati</taxon>
        <taxon>Pseudomonadota</taxon>
        <taxon>Gammaproteobacteria</taxon>
        <taxon>Candidatus Competibacteraceae</taxon>
        <taxon>Plasticicumulans</taxon>
    </lineage>
</organism>
<dbReference type="GO" id="GO:0009055">
    <property type="term" value="F:electron transfer activity"/>
    <property type="evidence" value="ECO:0007669"/>
    <property type="project" value="InterPro"/>
</dbReference>
<accession>A0A317MYN0</accession>
<dbReference type="PANTHER" id="PTHR30529">
    <property type="entry name" value="CYTOCHROME B561"/>
    <property type="match status" value="1"/>
</dbReference>
<protein>
    <submittedName>
        <fullName evidence="15">Cytochrome b561</fullName>
    </submittedName>
</protein>
<keyword evidence="9 13" id="KW-1133">Transmembrane helix</keyword>
<dbReference type="SUPFAM" id="SSF81342">
    <property type="entry name" value="Transmembrane di-heme cytochromes"/>
    <property type="match status" value="1"/>
</dbReference>
<evidence type="ECO:0000256" key="5">
    <source>
        <dbReference type="ARBA" id="ARBA00022617"/>
    </source>
</evidence>
<evidence type="ECO:0000256" key="6">
    <source>
        <dbReference type="ARBA" id="ARBA00022692"/>
    </source>
</evidence>
<evidence type="ECO:0000256" key="9">
    <source>
        <dbReference type="ARBA" id="ARBA00022989"/>
    </source>
</evidence>
<evidence type="ECO:0000256" key="10">
    <source>
        <dbReference type="ARBA" id="ARBA00023004"/>
    </source>
</evidence>
<feature type="transmembrane region" description="Helical" evidence="13">
    <location>
        <begin position="95"/>
        <end position="111"/>
    </location>
</feature>
<keyword evidence="3" id="KW-0813">Transport</keyword>
<evidence type="ECO:0000256" key="2">
    <source>
        <dbReference type="ARBA" id="ARBA00004651"/>
    </source>
</evidence>
<dbReference type="Proteomes" id="UP000246569">
    <property type="component" value="Unassembled WGS sequence"/>
</dbReference>
<reference evidence="15 16" key="1">
    <citation type="submission" date="2018-05" db="EMBL/GenBank/DDBJ databases">
        <title>Genomic Encyclopedia of Type Strains, Phase IV (KMG-IV): sequencing the most valuable type-strain genomes for metagenomic binning, comparative biology and taxonomic classification.</title>
        <authorList>
            <person name="Goeker M."/>
        </authorList>
    </citation>
    <scope>NUCLEOTIDE SEQUENCE [LARGE SCALE GENOMIC DNA]</scope>
    <source>
        <strain evidence="15 16">DSM 23606</strain>
    </source>
</reference>
<keyword evidence="11 13" id="KW-0472">Membrane</keyword>
<comment type="caution">
    <text evidence="15">The sequence shown here is derived from an EMBL/GenBank/DDBJ whole genome shotgun (WGS) entry which is preliminary data.</text>
</comment>
<dbReference type="AlphaFoldDB" id="A0A317MYN0"/>
<evidence type="ECO:0000256" key="13">
    <source>
        <dbReference type="SAM" id="Phobius"/>
    </source>
</evidence>
<keyword evidence="7" id="KW-0479">Metal-binding</keyword>
<name>A0A317MYN0_9GAMM</name>